<keyword evidence="3" id="KW-1185">Reference proteome</keyword>
<feature type="transmembrane region" description="Helical" evidence="1">
    <location>
        <begin position="12"/>
        <end position="35"/>
    </location>
</feature>
<reference evidence="2 3" key="1">
    <citation type="submission" date="2019-02" db="EMBL/GenBank/DDBJ databases">
        <authorList>
            <person name="Zhang G."/>
        </authorList>
    </citation>
    <scope>NUCLEOTIDE SEQUENCE [LARGE SCALE GENOMIC DNA]</scope>
    <source>
        <strain evidence="2 3">CMB17</strain>
    </source>
</reference>
<dbReference type="RefSeq" id="WP_131023403.1">
    <property type="nucleotide sequence ID" value="NZ_FZNM01000029.1"/>
</dbReference>
<evidence type="ECO:0000313" key="2">
    <source>
        <dbReference type="EMBL" id="TBN45500.1"/>
    </source>
</evidence>
<keyword evidence="1" id="KW-1133">Transmembrane helix</keyword>
<gene>
    <name evidence="2" type="ORF">EYF88_17290</name>
</gene>
<dbReference type="EMBL" id="SIRL01000026">
    <property type="protein sequence ID" value="TBN45500.1"/>
    <property type="molecule type" value="Genomic_DNA"/>
</dbReference>
<evidence type="ECO:0000256" key="1">
    <source>
        <dbReference type="SAM" id="Phobius"/>
    </source>
</evidence>
<keyword evidence="1" id="KW-0812">Transmembrane</keyword>
<comment type="caution">
    <text evidence="2">The sequence shown here is derived from an EMBL/GenBank/DDBJ whole genome shotgun (WGS) entry which is preliminary data.</text>
</comment>
<dbReference type="Proteomes" id="UP000292859">
    <property type="component" value="Unassembled WGS sequence"/>
</dbReference>
<name>A0ABY1YEC1_9RHOB</name>
<organism evidence="2 3">
    <name type="scientific">Paracoccus sediminis</name>
    <dbReference type="NCBI Taxonomy" id="1214787"/>
    <lineage>
        <taxon>Bacteria</taxon>
        <taxon>Pseudomonadati</taxon>
        <taxon>Pseudomonadota</taxon>
        <taxon>Alphaproteobacteria</taxon>
        <taxon>Rhodobacterales</taxon>
        <taxon>Paracoccaceae</taxon>
        <taxon>Paracoccus</taxon>
    </lineage>
</organism>
<proteinExistence type="predicted"/>
<sequence length="247" mass="27021">MHNDKKPDSHVAYGAAMDGLSAVASSVSVVGRYWWNIQMKLLQKVGVMPFFRAHWWLFLVVGFFLLAFLYPIGVAFVVSAFCAGAKDPKAENDFIVPLRGDSDEADYPAEVSGLGASPSVEDDKADRHNSKHEDLYLVAGIAHVSFLNAMKRELNDEEFSAAALGAFDGTVQALGIKLNHVEMFSIGAAFIVRQLKDLERLDEVDPERIADLTAEAMNSRALENIRKQAGQVAYSVTVKMRSASPVG</sequence>
<feature type="transmembrane region" description="Helical" evidence="1">
    <location>
        <begin position="55"/>
        <end position="82"/>
    </location>
</feature>
<accession>A0ABY1YEC1</accession>
<evidence type="ECO:0000313" key="3">
    <source>
        <dbReference type="Proteomes" id="UP000292859"/>
    </source>
</evidence>
<protein>
    <submittedName>
        <fullName evidence="2">Uncharacterized protein</fullName>
    </submittedName>
</protein>
<keyword evidence="1" id="KW-0472">Membrane</keyword>